<dbReference type="OrthoDB" id="4505337at2759"/>
<organism evidence="1 2">
    <name type="scientific">Choiromyces venosus 120613-1</name>
    <dbReference type="NCBI Taxonomy" id="1336337"/>
    <lineage>
        <taxon>Eukaryota</taxon>
        <taxon>Fungi</taxon>
        <taxon>Dikarya</taxon>
        <taxon>Ascomycota</taxon>
        <taxon>Pezizomycotina</taxon>
        <taxon>Pezizomycetes</taxon>
        <taxon>Pezizales</taxon>
        <taxon>Tuberaceae</taxon>
        <taxon>Choiromyces</taxon>
    </lineage>
</organism>
<dbReference type="STRING" id="1336337.A0A3N4J531"/>
<evidence type="ECO:0000313" key="2">
    <source>
        <dbReference type="Proteomes" id="UP000276215"/>
    </source>
</evidence>
<reference evidence="1 2" key="1">
    <citation type="journal article" date="2018" name="Nat. Ecol. Evol.">
        <title>Pezizomycetes genomes reveal the molecular basis of ectomycorrhizal truffle lifestyle.</title>
        <authorList>
            <person name="Murat C."/>
            <person name="Payen T."/>
            <person name="Noel B."/>
            <person name="Kuo A."/>
            <person name="Morin E."/>
            <person name="Chen J."/>
            <person name="Kohler A."/>
            <person name="Krizsan K."/>
            <person name="Balestrini R."/>
            <person name="Da Silva C."/>
            <person name="Montanini B."/>
            <person name="Hainaut M."/>
            <person name="Levati E."/>
            <person name="Barry K.W."/>
            <person name="Belfiori B."/>
            <person name="Cichocki N."/>
            <person name="Clum A."/>
            <person name="Dockter R.B."/>
            <person name="Fauchery L."/>
            <person name="Guy J."/>
            <person name="Iotti M."/>
            <person name="Le Tacon F."/>
            <person name="Lindquist E.A."/>
            <person name="Lipzen A."/>
            <person name="Malagnac F."/>
            <person name="Mello A."/>
            <person name="Molinier V."/>
            <person name="Miyauchi S."/>
            <person name="Poulain J."/>
            <person name="Riccioni C."/>
            <person name="Rubini A."/>
            <person name="Sitrit Y."/>
            <person name="Splivallo R."/>
            <person name="Traeger S."/>
            <person name="Wang M."/>
            <person name="Zifcakova L."/>
            <person name="Wipf D."/>
            <person name="Zambonelli A."/>
            <person name="Paolocci F."/>
            <person name="Nowrousian M."/>
            <person name="Ottonello S."/>
            <person name="Baldrian P."/>
            <person name="Spatafora J.W."/>
            <person name="Henrissat B."/>
            <person name="Nagy L.G."/>
            <person name="Aury J.M."/>
            <person name="Wincker P."/>
            <person name="Grigoriev I.V."/>
            <person name="Bonfante P."/>
            <person name="Martin F.M."/>
        </authorList>
    </citation>
    <scope>NUCLEOTIDE SEQUENCE [LARGE SCALE GENOMIC DNA]</scope>
    <source>
        <strain evidence="1 2">120613-1</strain>
    </source>
</reference>
<name>A0A3N4J531_9PEZI</name>
<sequence>MNGKKRNGWIRTMFYSVIQQVVRQDPVCYALNVAARLDMNFRLISYPYYTKDTTPGENTSFKHLDLNVLRRLSENQGINIVQCSVSVDNEESDGCTIVVPGFHRNIREWWSRVEDRSMAANELTTCVSKTFTKDDAEAFGYFIPSPCPRGRIRITRLDILHGSTPVSCLWCQMILPCYIAVPEDHAKLENDECETWTQLSTFHHLMEAPDHSTSDFSSAYGGPGFRFPAAVRLESCSTIGDAVLCAQCWDDPLVYEELRALLGPDDKIGQQYTQSVRQRLTEKYHQTVKAVFDSENRNYSLKSFALCSPLPKGLGAGREG</sequence>
<dbReference type="AlphaFoldDB" id="A0A3N4J531"/>
<proteinExistence type="predicted"/>
<protein>
    <submittedName>
        <fullName evidence="1">Uncharacterized protein</fullName>
    </submittedName>
</protein>
<accession>A0A3N4J531</accession>
<keyword evidence="2" id="KW-1185">Reference proteome</keyword>
<dbReference type="EMBL" id="ML120455">
    <property type="protein sequence ID" value="RPA93276.1"/>
    <property type="molecule type" value="Genomic_DNA"/>
</dbReference>
<dbReference type="Proteomes" id="UP000276215">
    <property type="component" value="Unassembled WGS sequence"/>
</dbReference>
<gene>
    <name evidence="1" type="ORF">L873DRAFT_67820</name>
</gene>
<evidence type="ECO:0000313" key="1">
    <source>
        <dbReference type="EMBL" id="RPA93276.1"/>
    </source>
</evidence>